<feature type="domain" description="4Fe-4S ferredoxin-type" evidence="4">
    <location>
        <begin position="354"/>
        <end position="385"/>
    </location>
</feature>
<dbReference type="Pfam" id="PF17179">
    <property type="entry name" value="Fer4_22"/>
    <property type="match status" value="1"/>
</dbReference>
<dbReference type="InterPro" id="IPR017896">
    <property type="entry name" value="4Fe4S_Fe-S-bd"/>
</dbReference>
<organism evidence="5 6">
    <name type="scientific">Candidatus Berkelbacteria bacterium CG10_big_fil_rev_8_21_14_0_10_43_13</name>
    <dbReference type="NCBI Taxonomy" id="1974514"/>
    <lineage>
        <taxon>Bacteria</taxon>
        <taxon>Candidatus Berkelbacteria</taxon>
    </lineage>
</organism>
<evidence type="ECO:0000256" key="1">
    <source>
        <dbReference type="ARBA" id="ARBA00022723"/>
    </source>
</evidence>
<reference evidence="6" key="1">
    <citation type="submission" date="2017-09" db="EMBL/GenBank/DDBJ databases">
        <title>Depth-based differentiation of microbial function through sediment-hosted aquifers and enrichment of novel symbionts in the deep terrestrial subsurface.</title>
        <authorList>
            <person name="Probst A.J."/>
            <person name="Ladd B."/>
            <person name="Jarett J.K."/>
            <person name="Geller-Mcgrath D.E."/>
            <person name="Sieber C.M.K."/>
            <person name="Emerson J.B."/>
            <person name="Anantharaman K."/>
            <person name="Thomas B.C."/>
            <person name="Malmstrom R."/>
            <person name="Stieglmeier M."/>
            <person name="Klingl A."/>
            <person name="Woyke T."/>
            <person name="Ryan C.M."/>
            <person name="Banfield J.F."/>
        </authorList>
    </citation>
    <scope>NUCLEOTIDE SEQUENCE [LARGE SCALE GENOMIC DNA]</scope>
</reference>
<feature type="domain" description="4Fe-4S ferredoxin-type" evidence="4">
    <location>
        <begin position="276"/>
        <end position="306"/>
    </location>
</feature>
<evidence type="ECO:0000259" key="4">
    <source>
        <dbReference type="PROSITE" id="PS51379"/>
    </source>
</evidence>
<evidence type="ECO:0000313" key="5">
    <source>
        <dbReference type="EMBL" id="PIS07947.1"/>
    </source>
</evidence>
<dbReference type="PANTHER" id="PTHR40447:SF1">
    <property type="entry name" value="ANAEROBIC SULFITE REDUCTASE SUBUNIT A"/>
    <property type="match status" value="1"/>
</dbReference>
<sequence length="394" mass="44962">MKLKAPLRPFRATKDKTQGKIVKSPLSRKASHFAHAGYEGRDGGQKICDFLEGILNARINKAQLDQIITYILREYDTFGVQKKDNSITFDKLEKAGSFLTWTEKPIIPFKKILWPDRAVIPAKAGIQEKGVDPRVKTEDDKLFYNDNSKKKLSFLGLTNCDAQALDIFLKEFSHTDLLPKRSDILVITSECKPDENCFCTAFGQPKFNFSDIHIQEEGKNFEIFALTKVGQEIIKENGVSKFDKKLKIREIKPQNTELLDLKSISQEISRKDKHEEYWQKIADQCFACGACTAVCPLCFCFRCGSSNVAIKQCNNEISWDSCYSSSFSQIQRGFDFRPKNSDRLHNWYHHKFSRSVEKNGYPLCTGCGRCISACPANLNQKYIVESVTKIKDQL</sequence>
<keyword evidence="2" id="KW-0408">Iron</keyword>
<dbReference type="AlphaFoldDB" id="A0A2H0W9A6"/>
<dbReference type="SUPFAM" id="SSF46548">
    <property type="entry name" value="alpha-helical ferredoxin"/>
    <property type="match status" value="1"/>
</dbReference>
<dbReference type="GO" id="GO:0051536">
    <property type="term" value="F:iron-sulfur cluster binding"/>
    <property type="evidence" value="ECO:0007669"/>
    <property type="project" value="UniProtKB-KW"/>
</dbReference>
<accession>A0A2H0W9A6</accession>
<dbReference type="Proteomes" id="UP000231382">
    <property type="component" value="Unassembled WGS sequence"/>
</dbReference>
<dbReference type="InterPro" id="IPR017900">
    <property type="entry name" value="4Fe4S_Fe_S_CS"/>
</dbReference>
<name>A0A2H0W9A6_9BACT</name>
<comment type="caution">
    <text evidence="5">The sequence shown here is derived from an EMBL/GenBank/DDBJ whole genome shotgun (WGS) entry which is preliminary data.</text>
</comment>
<dbReference type="PROSITE" id="PS00198">
    <property type="entry name" value="4FE4S_FER_1"/>
    <property type="match status" value="1"/>
</dbReference>
<dbReference type="GO" id="GO:0046872">
    <property type="term" value="F:metal ion binding"/>
    <property type="evidence" value="ECO:0007669"/>
    <property type="project" value="UniProtKB-KW"/>
</dbReference>
<protein>
    <recommendedName>
        <fullName evidence="4">4Fe-4S ferredoxin-type domain-containing protein</fullName>
    </recommendedName>
</protein>
<dbReference type="PANTHER" id="PTHR40447">
    <property type="entry name" value="ANAEROBIC SULFITE REDUCTASE SUBUNIT A"/>
    <property type="match status" value="1"/>
</dbReference>
<evidence type="ECO:0000313" key="6">
    <source>
        <dbReference type="Proteomes" id="UP000231382"/>
    </source>
</evidence>
<keyword evidence="3" id="KW-0411">Iron-sulfur</keyword>
<dbReference type="PROSITE" id="PS51379">
    <property type="entry name" value="4FE4S_FER_2"/>
    <property type="match status" value="2"/>
</dbReference>
<dbReference type="EMBL" id="PEZW01000007">
    <property type="protein sequence ID" value="PIS07947.1"/>
    <property type="molecule type" value="Genomic_DNA"/>
</dbReference>
<gene>
    <name evidence="5" type="ORF">COT78_00895</name>
</gene>
<evidence type="ECO:0000256" key="3">
    <source>
        <dbReference type="ARBA" id="ARBA00023014"/>
    </source>
</evidence>
<evidence type="ECO:0000256" key="2">
    <source>
        <dbReference type="ARBA" id="ARBA00023004"/>
    </source>
</evidence>
<proteinExistence type="predicted"/>
<keyword evidence="1" id="KW-0479">Metal-binding</keyword>